<evidence type="ECO:0000313" key="2">
    <source>
        <dbReference type="EMBL" id="KAK6630183.1"/>
    </source>
</evidence>
<feature type="compositionally biased region" description="Polar residues" evidence="1">
    <location>
        <begin position="1"/>
        <end position="16"/>
    </location>
</feature>
<gene>
    <name evidence="2" type="ORF">RUM44_005739</name>
</gene>
<feature type="region of interest" description="Disordered" evidence="1">
    <location>
        <begin position="51"/>
        <end position="77"/>
    </location>
</feature>
<feature type="compositionally biased region" description="Basic and acidic residues" evidence="1">
    <location>
        <begin position="24"/>
        <end position="39"/>
    </location>
</feature>
<evidence type="ECO:0000256" key="1">
    <source>
        <dbReference type="SAM" id="MobiDB-lite"/>
    </source>
</evidence>
<dbReference type="Proteomes" id="UP001359485">
    <property type="component" value="Unassembled WGS sequence"/>
</dbReference>
<sequence length="123" mass="14144">MRQGKKNSQQNWQIGLTWSDEEMNERRDNQERPSRDETNLRILPHVLPEGRRCQKAQRKSTTSTKAKATDPFCQNSSAHPKSAILKKFIPLQATKPKFPIKVAQNNGDIKIPLTFTKSTTNVW</sequence>
<name>A0ABR1AWF3_POLSC</name>
<proteinExistence type="predicted"/>
<dbReference type="EMBL" id="JAWJWF010000009">
    <property type="protein sequence ID" value="KAK6630183.1"/>
    <property type="molecule type" value="Genomic_DNA"/>
</dbReference>
<keyword evidence="3" id="KW-1185">Reference proteome</keyword>
<feature type="region of interest" description="Disordered" evidence="1">
    <location>
        <begin position="1"/>
        <end position="39"/>
    </location>
</feature>
<accession>A0ABR1AWF3</accession>
<evidence type="ECO:0000313" key="3">
    <source>
        <dbReference type="Proteomes" id="UP001359485"/>
    </source>
</evidence>
<organism evidence="2 3">
    <name type="scientific">Polyplax serrata</name>
    <name type="common">Common mouse louse</name>
    <dbReference type="NCBI Taxonomy" id="468196"/>
    <lineage>
        <taxon>Eukaryota</taxon>
        <taxon>Metazoa</taxon>
        <taxon>Ecdysozoa</taxon>
        <taxon>Arthropoda</taxon>
        <taxon>Hexapoda</taxon>
        <taxon>Insecta</taxon>
        <taxon>Pterygota</taxon>
        <taxon>Neoptera</taxon>
        <taxon>Paraneoptera</taxon>
        <taxon>Psocodea</taxon>
        <taxon>Troctomorpha</taxon>
        <taxon>Phthiraptera</taxon>
        <taxon>Anoplura</taxon>
        <taxon>Polyplacidae</taxon>
        <taxon>Polyplax</taxon>
    </lineage>
</organism>
<reference evidence="2 3" key="1">
    <citation type="submission" date="2023-09" db="EMBL/GenBank/DDBJ databases">
        <title>Genomes of two closely related lineages of the louse Polyplax serrata with different host specificities.</title>
        <authorList>
            <person name="Martinu J."/>
            <person name="Tarabai H."/>
            <person name="Stefka J."/>
            <person name="Hypsa V."/>
        </authorList>
    </citation>
    <scope>NUCLEOTIDE SEQUENCE [LARGE SCALE GENOMIC DNA]</scope>
    <source>
        <strain evidence="2">98ZLc_SE</strain>
    </source>
</reference>
<comment type="caution">
    <text evidence="2">The sequence shown here is derived from an EMBL/GenBank/DDBJ whole genome shotgun (WGS) entry which is preliminary data.</text>
</comment>
<protein>
    <submittedName>
        <fullName evidence="2">Uncharacterized protein</fullName>
    </submittedName>
</protein>